<organism evidence="2 3">
    <name type="scientific">Streptomyces griseorubiginosus</name>
    <dbReference type="NCBI Taxonomy" id="67304"/>
    <lineage>
        <taxon>Bacteria</taxon>
        <taxon>Bacillati</taxon>
        <taxon>Actinomycetota</taxon>
        <taxon>Actinomycetes</taxon>
        <taxon>Kitasatosporales</taxon>
        <taxon>Streptomycetaceae</taxon>
        <taxon>Streptomyces</taxon>
    </lineage>
</organism>
<dbReference type="Gene3D" id="2.80.10.50">
    <property type="match status" value="1"/>
</dbReference>
<name>A0A117R2S9_9ACTN</name>
<sequence length="157" mass="17706">MAASRFSLFSNNFPEFFVIDHGGLVDIAKIETDADRADATFTWDGPNLDFGVKGRLLRAAPPLGFCLRIATFDDFRIHSKFFEGIEDPAVAAEVREDSTFVLERAEIDPNQASFRSVKFPDRFIRHRDFQLFAEPVSAPDELQSACFRIDSPLDQGQ</sequence>
<evidence type="ECO:0000313" key="3">
    <source>
        <dbReference type="Proteomes" id="UP000054375"/>
    </source>
</evidence>
<comment type="caution">
    <text evidence="2">The sequence shown here is derived from an EMBL/GenBank/DDBJ whole genome shotgun (WGS) entry which is preliminary data.</text>
</comment>
<keyword evidence="3" id="KW-1185">Reference proteome</keyword>
<dbReference type="GO" id="GO:0046373">
    <property type="term" value="P:L-arabinose metabolic process"/>
    <property type="evidence" value="ECO:0007669"/>
    <property type="project" value="InterPro"/>
</dbReference>
<dbReference type="InterPro" id="IPR036195">
    <property type="entry name" value="AbfB_ABD_sf"/>
</dbReference>
<dbReference type="RefSeq" id="WP_062237188.1">
    <property type="nucleotide sequence ID" value="NZ_JBPJFL010000001.1"/>
</dbReference>
<evidence type="ECO:0000259" key="1">
    <source>
        <dbReference type="Pfam" id="PF05270"/>
    </source>
</evidence>
<evidence type="ECO:0000313" key="2">
    <source>
        <dbReference type="EMBL" id="KUN67918.1"/>
    </source>
</evidence>
<accession>A0A117R2S9</accession>
<protein>
    <recommendedName>
        <fullName evidence="1">Alpha-L-arabinofuranosidase B arabinose-binding domain-containing protein</fullName>
    </recommendedName>
</protein>
<feature type="domain" description="Alpha-L-arabinofuranosidase B arabinose-binding" evidence="1">
    <location>
        <begin position="93"/>
        <end position="138"/>
    </location>
</feature>
<dbReference type="Pfam" id="PF05270">
    <property type="entry name" value="AbfB"/>
    <property type="match status" value="1"/>
</dbReference>
<dbReference type="EMBL" id="LMWV01000007">
    <property type="protein sequence ID" value="KUN67918.1"/>
    <property type="molecule type" value="Genomic_DNA"/>
</dbReference>
<dbReference type="SUPFAM" id="SSF110221">
    <property type="entry name" value="AbfB domain"/>
    <property type="match status" value="1"/>
</dbReference>
<dbReference type="AlphaFoldDB" id="A0A117R2S9"/>
<dbReference type="Proteomes" id="UP000054375">
    <property type="component" value="Unassembled WGS sequence"/>
</dbReference>
<dbReference type="InterPro" id="IPR007934">
    <property type="entry name" value="AbfB_ABD"/>
</dbReference>
<reference evidence="2 3" key="1">
    <citation type="submission" date="2015-10" db="EMBL/GenBank/DDBJ databases">
        <title>Draft genome sequence of Streptomyces griseorubiginosus DSM 40469, type strain for the species Streptomyces griseorubiginosus.</title>
        <authorList>
            <person name="Ruckert C."/>
            <person name="Winkler A."/>
            <person name="Kalinowski J."/>
            <person name="Kampfer P."/>
            <person name="Glaeser S."/>
        </authorList>
    </citation>
    <scope>NUCLEOTIDE SEQUENCE [LARGE SCALE GENOMIC DNA]</scope>
    <source>
        <strain evidence="2 3">DSM 40469</strain>
    </source>
</reference>
<proteinExistence type="predicted"/>
<dbReference type="GO" id="GO:0046556">
    <property type="term" value="F:alpha-L-arabinofuranosidase activity"/>
    <property type="evidence" value="ECO:0007669"/>
    <property type="project" value="InterPro"/>
</dbReference>
<gene>
    <name evidence="2" type="ORF">AQJ54_12820</name>
</gene>